<reference evidence="4 5" key="1">
    <citation type="journal article" date="2016" name="Mol. Biol. Evol.">
        <title>Comparative Genomics of Early-Diverging Mushroom-Forming Fungi Provides Insights into the Origins of Lignocellulose Decay Capabilities.</title>
        <authorList>
            <person name="Nagy L.G."/>
            <person name="Riley R."/>
            <person name="Tritt A."/>
            <person name="Adam C."/>
            <person name="Daum C."/>
            <person name="Floudas D."/>
            <person name="Sun H."/>
            <person name="Yadav J.S."/>
            <person name="Pangilinan J."/>
            <person name="Larsson K.H."/>
            <person name="Matsuura K."/>
            <person name="Barry K."/>
            <person name="Labutti K."/>
            <person name="Kuo R."/>
            <person name="Ohm R.A."/>
            <person name="Bhattacharya S.S."/>
            <person name="Shirouzu T."/>
            <person name="Yoshinaga Y."/>
            <person name="Martin F.M."/>
            <person name="Grigoriev I.V."/>
            <person name="Hibbett D.S."/>
        </authorList>
    </citation>
    <scope>NUCLEOTIDE SEQUENCE [LARGE SCALE GENOMIC DNA]</scope>
    <source>
        <strain evidence="4 5">TUFC12733</strain>
    </source>
</reference>
<feature type="chain" id="PRO_5011955383" evidence="2">
    <location>
        <begin position="16"/>
        <end position="282"/>
    </location>
</feature>
<dbReference type="SUPFAM" id="SSF50370">
    <property type="entry name" value="Ricin B-like lectins"/>
    <property type="match status" value="2"/>
</dbReference>
<sequence>MIALLSALAPPLIVSEWPVPPSPGDGMPVGTTTSDSSASLWDISRGDGLVRLTGTTYCLDAGVDPHNNVPSKIWTYYPGLTQQQWYYTDDNRIAITGGNQCLDEGPTGPQTYQCTGGNTNQIWYTWTGSGPTSTTSSSATGTSSSPSASSSPTTPVTQGVQLHPNGDNTKCLTVAYASAYDGQAVNIASCFAADPLAGTNYCLDAGVNPHDGVPAKIWTCYTGLFQQTWYYTDDNRIAITGGDSCLDVTLGSQPPSGSPYGSLENVQTWACTAYDTQQVWTE</sequence>
<dbReference type="EMBL" id="KV417333">
    <property type="protein sequence ID" value="KZO90825.1"/>
    <property type="molecule type" value="Genomic_DNA"/>
</dbReference>
<evidence type="ECO:0000313" key="4">
    <source>
        <dbReference type="EMBL" id="KZO90825.1"/>
    </source>
</evidence>
<accession>A0A167GR66</accession>
<protein>
    <submittedName>
        <fullName evidence="4">Carbohydrate-binding module family 13 protein</fullName>
    </submittedName>
</protein>
<evidence type="ECO:0000313" key="5">
    <source>
        <dbReference type="Proteomes" id="UP000076738"/>
    </source>
</evidence>
<dbReference type="Pfam" id="PF00652">
    <property type="entry name" value="Ricin_B_lectin"/>
    <property type="match status" value="2"/>
</dbReference>
<feature type="domain" description="Ricin B lectin" evidence="3">
    <location>
        <begin position="199"/>
        <end position="281"/>
    </location>
</feature>
<dbReference type="CDD" id="cd00161">
    <property type="entry name" value="beta-trefoil_Ricin-like"/>
    <property type="match status" value="1"/>
</dbReference>
<feature type="region of interest" description="Disordered" evidence="1">
    <location>
        <begin position="133"/>
        <end position="162"/>
    </location>
</feature>
<gene>
    <name evidence="4" type="ORF">CALVIDRAFT_568703</name>
</gene>
<feature type="domain" description="Ricin B lectin" evidence="3">
    <location>
        <begin position="26"/>
        <end position="123"/>
    </location>
</feature>
<feature type="compositionally biased region" description="Low complexity" evidence="1">
    <location>
        <begin position="133"/>
        <end position="155"/>
    </location>
</feature>
<dbReference type="Gene3D" id="2.80.10.50">
    <property type="match status" value="2"/>
</dbReference>
<proteinExistence type="predicted"/>
<organism evidence="4 5">
    <name type="scientific">Calocera viscosa (strain TUFC12733)</name>
    <dbReference type="NCBI Taxonomy" id="1330018"/>
    <lineage>
        <taxon>Eukaryota</taxon>
        <taxon>Fungi</taxon>
        <taxon>Dikarya</taxon>
        <taxon>Basidiomycota</taxon>
        <taxon>Agaricomycotina</taxon>
        <taxon>Dacrymycetes</taxon>
        <taxon>Dacrymycetales</taxon>
        <taxon>Dacrymycetaceae</taxon>
        <taxon>Calocera</taxon>
    </lineage>
</organism>
<dbReference type="STRING" id="1330018.A0A167GR66"/>
<keyword evidence="2" id="KW-0732">Signal</keyword>
<feature type="signal peptide" evidence="2">
    <location>
        <begin position="1"/>
        <end position="15"/>
    </location>
</feature>
<dbReference type="OrthoDB" id="6770063at2759"/>
<dbReference type="InterPro" id="IPR000772">
    <property type="entry name" value="Ricin_B_lectin"/>
</dbReference>
<dbReference type="AlphaFoldDB" id="A0A167GR66"/>
<evidence type="ECO:0000259" key="3">
    <source>
        <dbReference type="Pfam" id="PF00652"/>
    </source>
</evidence>
<dbReference type="PROSITE" id="PS50231">
    <property type="entry name" value="RICIN_B_LECTIN"/>
    <property type="match status" value="2"/>
</dbReference>
<name>A0A167GR66_CALVF</name>
<keyword evidence="5" id="KW-1185">Reference proteome</keyword>
<dbReference type="Proteomes" id="UP000076738">
    <property type="component" value="Unassembled WGS sequence"/>
</dbReference>
<evidence type="ECO:0000256" key="2">
    <source>
        <dbReference type="SAM" id="SignalP"/>
    </source>
</evidence>
<dbReference type="InterPro" id="IPR035992">
    <property type="entry name" value="Ricin_B-like_lectins"/>
</dbReference>
<evidence type="ECO:0000256" key="1">
    <source>
        <dbReference type="SAM" id="MobiDB-lite"/>
    </source>
</evidence>